<evidence type="ECO:0000256" key="23">
    <source>
        <dbReference type="ARBA" id="ARBA00045709"/>
    </source>
</evidence>
<comment type="catalytic activity">
    <reaction evidence="9">
        <text>L-histidyl-glycine(out) = L-histidyl-glycine(in)</text>
        <dbReference type="Rhea" id="RHEA:79395"/>
        <dbReference type="ChEBI" id="CHEBI:229957"/>
    </reaction>
</comment>
<name>A0A1R2B9N4_9CILI</name>
<protein>
    <recommendedName>
        <fullName evidence="21">Lysosomal dipeptide transporter MFSD1</fullName>
    </recommendedName>
    <alternativeName>
        <fullName evidence="22">Major facilitator superfamily domain-containing protein 1</fullName>
    </alternativeName>
</protein>
<comment type="catalytic activity">
    <reaction evidence="10">
        <text>L-alpha-aminoacyl-L-arginine(out) = L-alpha-aminoacyl-L-arginine(in)</text>
        <dbReference type="Rhea" id="RHEA:79367"/>
        <dbReference type="ChEBI" id="CHEBI:229968"/>
    </reaction>
</comment>
<evidence type="ECO:0000256" key="22">
    <source>
        <dbReference type="ARBA" id="ARBA00045018"/>
    </source>
</evidence>
<feature type="transmembrane region" description="Helical" evidence="25">
    <location>
        <begin position="271"/>
        <end position="295"/>
    </location>
</feature>
<evidence type="ECO:0000256" key="12">
    <source>
        <dbReference type="ARBA" id="ARBA00044891"/>
    </source>
</evidence>
<evidence type="ECO:0000256" key="17">
    <source>
        <dbReference type="ARBA" id="ARBA00044903"/>
    </source>
</evidence>
<evidence type="ECO:0000256" key="25">
    <source>
        <dbReference type="SAM" id="Phobius"/>
    </source>
</evidence>
<evidence type="ECO:0000256" key="1">
    <source>
        <dbReference type="ARBA" id="ARBA00004155"/>
    </source>
</evidence>
<dbReference type="AlphaFoldDB" id="A0A1R2B9N4"/>
<dbReference type="GO" id="GO:0022857">
    <property type="term" value="F:transmembrane transporter activity"/>
    <property type="evidence" value="ECO:0007669"/>
    <property type="project" value="InterPro"/>
</dbReference>
<dbReference type="PANTHER" id="PTHR23512">
    <property type="entry name" value="MAJOR FACILITATOR SUPERFAMILY DOMAIN-CONTAINING PROTEIN 1"/>
    <property type="match status" value="1"/>
</dbReference>
<evidence type="ECO:0000259" key="26">
    <source>
        <dbReference type="PROSITE" id="PS50850"/>
    </source>
</evidence>
<evidence type="ECO:0000256" key="14">
    <source>
        <dbReference type="ARBA" id="ARBA00044898"/>
    </source>
</evidence>
<evidence type="ECO:0000256" key="11">
    <source>
        <dbReference type="ARBA" id="ARBA00044884"/>
    </source>
</evidence>
<evidence type="ECO:0000256" key="2">
    <source>
        <dbReference type="ARBA" id="ARBA00008335"/>
    </source>
</evidence>
<dbReference type="SUPFAM" id="SSF103473">
    <property type="entry name" value="MFS general substrate transporter"/>
    <property type="match status" value="1"/>
</dbReference>
<evidence type="ECO:0000256" key="20">
    <source>
        <dbReference type="ARBA" id="ARBA00044924"/>
    </source>
</evidence>
<evidence type="ECO:0000256" key="16">
    <source>
        <dbReference type="ARBA" id="ARBA00044900"/>
    </source>
</evidence>
<gene>
    <name evidence="27" type="ORF">SteCoe_28053</name>
</gene>
<evidence type="ECO:0000256" key="21">
    <source>
        <dbReference type="ARBA" id="ARBA00044985"/>
    </source>
</evidence>
<evidence type="ECO:0000256" key="5">
    <source>
        <dbReference type="ARBA" id="ARBA00022989"/>
    </source>
</evidence>
<comment type="subunit">
    <text evidence="24">Homodimer. Interacts with lysosomal protein GLMP (via lumenal domain); the interaction starts while both proteins are still in the endoplasmic reticulum and is required for stabilization of MFSD1 in lysosomes but has no direct effect on its targeting to lysosomes or transporter activity.</text>
</comment>
<feature type="transmembrane region" description="Helical" evidence="25">
    <location>
        <begin position="61"/>
        <end position="81"/>
    </location>
</feature>
<keyword evidence="6 25" id="KW-0472">Membrane</keyword>
<keyword evidence="28" id="KW-1185">Reference proteome</keyword>
<keyword evidence="4 25" id="KW-0812">Transmembrane</keyword>
<feature type="domain" description="Major facilitator superfamily (MFS) profile" evidence="26">
    <location>
        <begin position="236"/>
        <end position="460"/>
    </location>
</feature>
<evidence type="ECO:0000256" key="7">
    <source>
        <dbReference type="ARBA" id="ARBA00023228"/>
    </source>
</evidence>
<evidence type="ECO:0000256" key="15">
    <source>
        <dbReference type="ARBA" id="ARBA00044899"/>
    </source>
</evidence>
<evidence type="ECO:0000256" key="6">
    <source>
        <dbReference type="ARBA" id="ARBA00023136"/>
    </source>
</evidence>
<dbReference type="PANTHER" id="PTHR23512:SF3">
    <property type="entry name" value="MAJOR FACILITATOR SUPERFAMILY DOMAIN-CONTAINING PROTEIN 1"/>
    <property type="match status" value="1"/>
</dbReference>
<reference evidence="27 28" key="1">
    <citation type="submission" date="2016-11" db="EMBL/GenBank/DDBJ databases">
        <title>The macronuclear genome of Stentor coeruleus: a giant cell with tiny introns.</title>
        <authorList>
            <person name="Slabodnick M."/>
            <person name="Ruby J.G."/>
            <person name="Reiff S.B."/>
            <person name="Swart E.C."/>
            <person name="Gosai S."/>
            <person name="Prabakaran S."/>
            <person name="Witkowska E."/>
            <person name="Larue G.E."/>
            <person name="Fisher S."/>
            <person name="Freeman R.M."/>
            <person name="Gunawardena J."/>
            <person name="Chu W."/>
            <person name="Stover N.A."/>
            <person name="Gregory B.D."/>
            <person name="Nowacki M."/>
            <person name="Derisi J."/>
            <person name="Roy S.W."/>
            <person name="Marshall W.F."/>
            <person name="Sood P."/>
        </authorList>
    </citation>
    <scope>NUCLEOTIDE SEQUENCE [LARGE SCALE GENOMIC DNA]</scope>
    <source>
        <strain evidence="27">WM001</strain>
    </source>
</reference>
<feature type="transmembrane region" description="Helical" evidence="25">
    <location>
        <begin position="302"/>
        <end position="320"/>
    </location>
</feature>
<evidence type="ECO:0000256" key="18">
    <source>
        <dbReference type="ARBA" id="ARBA00044912"/>
    </source>
</evidence>
<comment type="function">
    <text evidence="23">Lysosomal dipeptide uniporter that selectively exports lysine, arginine or histidine-containing dipeptides with a net positive charge from the lysosome lumen into the cytosol. Could play a role in a specific type of protein O-glycosylation indirectly regulating macrophages migration and tissue invasion. Also essential for liver homeostasis.</text>
</comment>
<comment type="catalytic activity">
    <reaction evidence="20">
        <text>L-lysyl-glycine(out) = L-lysyl-glycine(in)</text>
        <dbReference type="Rhea" id="RHEA:79407"/>
        <dbReference type="ChEBI" id="CHEBI:191202"/>
    </reaction>
</comment>
<feature type="transmembrane region" description="Helical" evidence="25">
    <location>
        <begin position="88"/>
        <end position="110"/>
    </location>
</feature>
<feature type="transmembrane region" description="Helical" evidence="25">
    <location>
        <begin position="332"/>
        <end position="353"/>
    </location>
</feature>
<feature type="transmembrane region" description="Helical" evidence="25">
    <location>
        <begin position="399"/>
        <end position="420"/>
    </location>
</feature>
<comment type="catalytic activity">
    <reaction evidence="12">
        <text>L-lysyl-L-alpha-amino acid(out) = L-lysyl-L-alpha-amino acid(in)</text>
        <dbReference type="Rhea" id="RHEA:79387"/>
        <dbReference type="ChEBI" id="CHEBI:229965"/>
    </reaction>
</comment>
<keyword evidence="5 25" id="KW-1133">Transmembrane helix</keyword>
<evidence type="ECO:0000256" key="19">
    <source>
        <dbReference type="ARBA" id="ARBA00044919"/>
    </source>
</evidence>
<evidence type="ECO:0000256" key="10">
    <source>
        <dbReference type="ARBA" id="ARBA00044881"/>
    </source>
</evidence>
<evidence type="ECO:0000256" key="8">
    <source>
        <dbReference type="ARBA" id="ARBA00044876"/>
    </source>
</evidence>
<feature type="transmembrane region" description="Helical" evidence="25">
    <location>
        <begin position="21"/>
        <end position="38"/>
    </location>
</feature>
<evidence type="ECO:0000256" key="9">
    <source>
        <dbReference type="ARBA" id="ARBA00044878"/>
    </source>
</evidence>
<comment type="catalytic activity">
    <reaction evidence="16">
        <text>L-lysyl-L-lysine(out) = L-lysyl-L-lysine(in)</text>
        <dbReference type="Rhea" id="RHEA:79403"/>
        <dbReference type="ChEBI" id="CHEBI:229956"/>
    </reaction>
</comment>
<comment type="catalytic activity">
    <reaction evidence="19">
        <text>L-alanyl-L-lysine(out) = L-alanyl-L-lysine(in)</text>
        <dbReference type="Rhea" id="RHEA:79415"/>
        <dbReference type="ChEBI" id="CHEBI:192470"/>
    </reaction>
</comment>
<feature type="transmembrane region" description="Helical" evidence="25">
    <location>
        <begin position="232"/>
        <end position="251"/>
    </location>
</feature>
<comment type="catalytic activity">
    <reaction evidence="15">
        <text>L-arginyl-L-alpha-amino acid(out) = L-arginyl-L-alpha-amino acid(in)</text>
        <dbReference type="Rhea" id="RHEA:79371"/>
        <dbReference type="ChEBI" id="CHEBI:84315"/>
    </reaction>
</comment>
<dbReference type="PROSITE" id="PS50850">
    <property type="entry name" value="MFS"/>
    <property type="match status" value="1"/>
</dbReference>
<feature type="transmembrane region" description="Helical" evidence="25">
    <location>
        <begin position="365"/>
        <end position="387"/>
    </location>
</feature>
<proteinExistence type="inferred from homology"/>
<evidence type="ECO:0000256" key="3">
    <source>
        <dbReference type="ARBA" id="ARBA00022448"/>
    </source>
</evidence>
<comment type="catalytic activity">
    <reaction evidence="11">
        <text>L-alpha-aminoacyl-L-histidine(out) = L-alpha-aminoacyl-L-histidine(in)</text>
        <dbReference type="Rhea" id="RHEA:79375"/>
        <dbReference type="ChEBI" id="CHEBI:229967"/>
    </reaction>
</comment>
<dbReference type="InterPro" id="IPR052187">
    <property type="entry name" value="MFSD1"/>
</dbReference>
<dbReference type="OrthoDB" id="424834at2759"/>
<comment type="catalytic activity">
    <reaction evidence="8">
        <text>L-lysyl-L-alanine(out) = L-lysyl-L-alanine(in)</text>
        <dbReference type="Rhea" id="RHEA:79399"/>
        <dbReference type="ChEBI" id="CHEBI:229954"/>
    </reaction>
</comment>
<evidence type="ECO:0000256" key="24">
    <source>
        <dbReference type="ARBA" id="ARBA00046376"/>
    </source>
</evidence>
<dbReference type="Proteomes" id="UP000187209">
    <property type="component" value="Unassembled WGS sequence"/>
</dbReference>
<comment type="catalytic activity">
    <reaction evidence="18">
        <text>L-histidyl-L-alpha-amino acid(out) = L-histidyl-L-alpha-amino acid(in)</text>
        <dbReference type="Rhea" id="RHEA:79379"/>
        <dbReference type="ChEBI" id="CHEBI:229964"/>
    </reaction>
</comment>
<keyword evidence="7" id="KW-0458">Lysosome</keyword>
<comment type="caution">
    <text evidence="27">The sequence shown here is derived from an EMBL/GenBank/DDBJ whole genome shotgun (WGS) entry which is preliminary data.</text>
</comment>
<dbReference type="InterPro" id="IPR020846">
    <property type="entry name" value="MFS_dom"/>
</dbReference>
<comment type="similarity">
    <text evidence="2">Belongs to the major facilitator superfamily.</text>
</comment>
<sequence>MYVPNPVNHSGKDLTRTSLRFLSLALIILVTFGNYFVYDNPSALQTQLQDKLNLSDLEFNLYYSIYSFPNIVLPVFGGYFIDVIGNRIGALLFSVFVVLGQGIFAFGVMVRNYPISLLGRGVFGLGGENLTVCSNHFVTGWFTGNELAMAIGTLTSIGRLGTVLNNTIEPAIVESTNSLSLGLWVGFLFCIFSLACVLSINIIDKKKDKNLGIISKKLLPESEKFKFKELKYFGHTFWYLCLNCLSVYIGVSCFNNIASNYFQERFYYTSIEAGSIISITYLVSAILSPIFGILVDKIGRRVHFMMLSALLITSVHIAFLVTPESYQPIYPIFYMVFLGIGYSIYSAVMWASIPYIVRPKVHGTAFGSATSVMNFGLAIGPLIVGYIQETTNKDRGYYWVSFFFVVVGVFGIASCAMVYVHDLRKGGVLLSKCPGKAKDSFLTSEGENTVMMSEKSSINK</sequence>
<comment type="catalytic activity">
    <reaction evidence="13">
        <text>L-alpha-aminoacyl-L-lysine(out) = L-alpha-aminoacyl-L-lysine(in)</text>
        <dbReference type="Rhea" id="RHEA:79383"/>
        <dbReference type="ChEBI" id="CHEBI:229966"/>
    </reaction>
</comment>
<dbReference type="GO" id="GO:0005765">
    <property type="term" value="C:lysosomal membrane"/>
    <property type="evidence" value="ECO:0007669"/>
    <property type="project" value="UniProtKB-SubCell"/>
</dbReference>
<keyword evidence="3" id="KW-0813">Transport</keyword>
<organism evidence="27 28">
    <name type="scientific">Stentor coeruleus</name>
    <dbReference type="NCBI Taxonomy" id="5963"/>
    <lineage>
        <taxon>Eukaryota</taxon>
        <taxon>Sar</taxon>
        <taxon>Alveolata</taxon>
        <taxon>Ciliophora</taxon>
        <taxon>Postciliodesmatophora</taxon>
        <taxon>Heterotrichea</taxon>
        <taxon>Heterotrichida</taxon>
        <taxon>Stentoridae</taxon>
        <taxon>Stentor</taxon>
    </lineage>
</organism>
<comment type="catalytic activity">
    <reaction evidence="14">
        <text>L-aspartyl-L-lysine(out) = L-aspartyl-L-lysine(in)</text>
        <dbReference type="Rhea" id="RHEA:79411"/>
        <dbReference type="ChEBI" id="CHEBI:229953"/>
    </reaction>
</comment>
<dbReference type="InterPro" id="IPR036259">
    <property type="entry name" value="MFS_trans_sf"/>
</dbReference>
<dbReference type="InterPro" id="IPR011701">
    <property type="entry name" value="MFS"/>
</dbReference>
<dbReference type="Gene3D" id="1.20.1250.20">
    <property type="entry name" value="MFS general substrate transporter like domains"/>
    <property type="match status" value="2"/>
</dbReference>
<comment type="subcellular location">
    <subcellularLocation>
        <location evidence="1">Lysosome membrane</location>
        <topology evidence="1">Multi-pass membrane protein</topology>
    </subcellularLocation>
</comment>
<evidence type="ECO:0000313" key="28">
    <source>
        <dbReference type="Proteomes" id="UP000187209"/>
    </source>
</evidence>
<evidence type="ECO:0000313" key="27">
    <source>
        <dbReference type="EMBL" id="OMJ73300.1"/>
    </source>
</evidence>
<evidence type="ECO:0000256" key="13">
    <source>
        <dbReference type="ARBA" id="ARBA00044893"/>
    </source>
</evidence>
<dbReference type="EMBL" id="MPUH01000832">
    <property type="protein sequence ID" value="OMJ73300.1"/>
    <property type="molecule type" value="Genomic_DNA"/>
</dbReference>
<dbReference type="Pfam" id="PF07690">
    <property type="entry name" value="MFS_1"/>
    <property type="match status" value="2"/>
</dbReference>
<accession>A0A1R2B9N4</accession>
<evidence type="ECO:0000256" key="4">
    <source>
        <dbReference type="ARBA" id="ARBA00022692"/>
    </source>
</evidence>
<feature type="transmembrane region" description="Helical" evidence="25">
    <location>
        <begin position="181"/>
        <end position="203"/>
    </location>
</feature>
<comment type="catalytic activity">
    <reaction evidence="17">
        <text>L-arginyl-glycine(out) = L-arginyl-glycine(in)</text>
        <dbReference type="Rhea" id="RHEA:79391"/>
        <dbReference type="ChEBI" id="CHEBI:229955"/>
    </reaction>
</comment>